<dbReference type="STRING" id="1286106.MPL1_04932"/>
<dbReference type="InterPro" id="IPR007543">
    <property type="entry name" value="LptD_C"/>
</dbReference>
<dbReference type="PANTHER" id="PTHR30189">
    <property type="entry name" value="LPS-ASSEMBLY PROTEIN"/>
    <property type="match status" value="1"/>
</dbReference>
<evidence type="ECO:0000256" key="2">
    <source>
        <dbReference type="ARBA" id="ARBA00023136"/>
    </source>
</evidence>
<evidence type="ECO:0000256" key="4">
    <source>
        <dbReference type="HAMAP-Rule" id="MF_01411"/>
    </source>
</evidence>
<gene>
    <name evidence="4" type="primary">lptD</name>
    <name evidence="8" type="ORF">MPL1_04932</name>
</gene>
<comment type="caution">
    <text evidence="8">The sequence shown here is derived from an EMBL/GenBank/DDBJ whole genome shotgun (WGS) entry which is preliminary data.</text>
</comment>
<reference evidence="8 9" key="1">
    <citation type="journal article" date="2013" name="Genome Announc.">
        <title>Draft Genome Sequence of Methylophaga lonarensis MPLT, a Haloalkaliphilic (Non-Methane-Utilizing) Methylotroph.</title>
        <authorList>
            <person name="Shetty S.A."/>
            <person name="Marathe N.P."/>
            <person name="Munot H."/>
            <person name="Antony C.P."/>
            <person name="Dhotre D.P."/>
            <person name="Murrell J.C."/>
            <person name="Shouche Y.S."/>
        </authorList>
    </citation>
    <scope>NUCLEOTIDE SEQUENCE [LARGE SCALE GENOMIC DNA]</scope>
    <source>
        <strain evidence="8 9">MPL</strain>
    </source>
</reference>
<dbReference type="AlphaFoldDB" id="M7PSP3"/>
<dbReference type="eggNOG" id="COG1452">
    <property type="taxonomic scope" value="Bacteria"/>
</dbReference>
<evidence type="ECO:0000259" key="5">
    <source>
        <dbReference type="Pfam" id="PF03968"/>
    </source>
</evidence>
<keyword evidence="2 4" id="KW-0472">Membrane</keyword>
<evidence type="ECO:0000256" key="1">
    <source>
        <dbReference type="ARBA" id="ARBA00022729"/>
    </source>
</evidence>
<evidence type="ECO:0000256" key="3">
    <source>
        <dbReference type="ARBA" id="ARBA00023237"/>
    </source>
</evidence>
<name>M7PSP3_9GAMM</name>
<comment type="similarity">
    <text evidence="4">Belongs to the LptD family.</text>
</comment>
<proteinExistence type="inferred from homology"/>
<dbReference type="EMBL" id="APHR01000022">
    <property type="protein sequence ID" value="EMR13474.1"/>
    <property type="molecule type" value="Genomic_DNA"/>
</dbReference>
<dbReference type="GO" id="GO:1990351">
    <property type="term" value="C:transporter complex"/>
    <property type="evidence" value="ECO:0007669"/>
    <property type="project" value="TreeGrafter"/>
</dbReference>
<dbReference type="Pfam" id="PF04453">
    <property type="entry name" value="LptD"/>
    <property type="match status" value="1"/>
</dbReference>
<dbReference type="HAMAP" id="MF_01411">
    <property type="entry name" value="LPS_assembly_LptD"/>
    <property type="match status" value="1"/>
</dbReference>
<keyword evidence="3 4" id="KW-0998">Cell outer membrane</keyword>
<feature type="signal peptide" evidence="4">
    <location>
        <begin position="1"/>
        <end position="21"/>
    </location>
</feature>
<dbReference type="OrthoDB" id="9760225at2"/>
<comment type="caution">
    <text evidence="4">Lacks conserved residue(s) required for the propagation of feature annotation.</text>
</comment>
<evidence type="ECO:0000259" key="6">
    <source>
        <dbReference type="Pfam" id="PF04453"/>
    </source>
</evidence>
<dbReference type="InterPro" id="IPR050218">
    <property type="entry name" value="LptD"/>
</dbReference>
<comment type="function">
    <text evidence="4">Together with LptE, is involved in the assembly of lipopolysaccharide (LPS) at the surface of the outer membrane.</text>
</comment>
<feature type="domain" description="Organic solvent tolerance-like N-terminal" evidence="5">
    <location>
        <begin position="48"/>
        <end position="178"/>
    </location>
</feature>
<dbReference type="GO" id="GO:0015920">
    <property type="term" value="P:lipopolysaccharide transport"/>
    <property type="evidence" value="ECO:0007669"/>
    <property type="project" value="InterPro"/>
</dbReference>
<accession>M7PSP3</accession>
<feature type="chain" id="PRO_5009017556" description="LPS-assembly protein LptD" evidence="4">
    <location>
        <begin position="22"/>
        <end position="752"/>
    </location>
</feature>
<keyword evidence="9" id="KW-1185">Reference proteome</keyword>
<feature type="domain" description="LptD C-terminal" evidence="6">
    <location>
        <begin position="296"/>
        <end position="662"/>
    </location>
</feature>
<evidence type="ECO:0000259" key="7">
    <source>
        <dbReference type="Pfam" id="PF19838"/>
    </source>
</evidence>
<dbReference type="Pfam" id="PF03968">
    <property type="entry name" value="LptD_N"/>
    <property type="match status" value="1"/>
</dbReference>
<dbReference type="PATRIC" id="fig|1286106.3.peg.993"/>
<dbReference type="Proteomes" id="UP000012019">
    <property type="component" value="Unassembled WGS sequence"/>
</dbReference>
<dbReference type="InterPro" id="IPR020889">
    <property type="entry name" value="LipoPS_assembly_LptD"/>
</dbReference>
<dbReference type="PANTHER" id="PTHR30189:SF1">
    <property type="entry name" value="LPS-ASSEMBLY PROTEIN LPTD"/>
    <property type="match status" value="1"/>
</dbReference>
<dbReference type="Gene3D" id="2.60.450.10">
    <property type="entry name" value="Lipopolysaccharide (LPS) transport protein A like domain"/>
    <property type="match status" value="1"/>
</dbReference>
<dbReference type="RefSeq" id="WP_009725998.1">
    <property type="nucleotide sequence ID" value="NZ_APHR01000022.1"/>
</dbReference>
<evidence type="ECO:0000313" key="9">
    <source>
        <dbReference type="Proteomes" id="UP000012019"/>
    </source>
</evidence>
<keyword evidence="1 4" id="KW-0732">Signal</keyword>
<dbReference type="Pfam" id="PF19838">
    <property type="entry name" value="LptD_2"/>
    <property type="match status" value="1"/>
</dbReference>
<sequence precursor="true">MRKLVFFSAGIVSCLSSVSFAQEDMLCKRSTQDVFLPFAVYPEEPEVQVEADTAQIRQSGTSVFTGNVDVIRGGQQLNADHARYNQQTGEVHASGNVRLRDSDIVLRAQEAEWSMVDDEGALLDVEYQTREMHARGRADNVYRQGMSWTSMKNATYTTCMEGDDTWLLSAGRVYLDHDSAVGEATNVVVRVKGVPIFYTPYINFPLNDERKSGFLPPSIGNSSKNGFDVSTPYYWNIAPNRDATITPRYMGDRGLLLSGQYRYLYEGGEGQIEAGFLSSDNKRRDGELLNPNYRDDRKHFTLQHLGDSGSNWFTEVDYNYVSDRQYLEDFGTNLSLTSTTHLNRLLRVGYSNPNWTLNARLHGYQTVADVSRPYQRLPQIVFRGNLPDQAFGLSYEMKAEYVMFDHSDRVRGQRVDLEPGISLPMGTPGMFLTPRVAVRHTRYDLNNTSDTDFNRNINRTLPVLSLDSGLFFERPLSFRNGRYTQTLEPRAFYLYIPERNQDRIPVFDTNLRTFGMASLFSHDRFTGTDRVGDANQLTVGLTSRFINNRTGREGFRMTVGQIRYFTDRDVVLPDRGEVGRRSDSDIVAEVVAAVTRSWSVAGEMQWDARDSKSSMSSAQIRYRGDDGGVFNIGHRYRRDSSNFLEGLEQIDVSAALPVNERWSVIGRYYRSIKDGRNLEMLAGFEYRSCCWATRLVYRDYLKYSFNDAFDDAPRNSDRRDKAIFLEFELKGLGSFGKRSDSLLQRSIIGYQN</sequence>
<dbReference type="InterPro" id="IPR005653">
    <property type="entry name" value="OstA-like_N"/>
</dbReference>
<organism evidence="8 9">
    <name type="scientific">Methylophaga lonarensis MPL</name>
    <dbReference type="NCBI Taxonomy" id="1286106"/>
    <lineage>
        <taxon>Bacteria</taxon>
        <taxon>Pseudomonadati</taxon>
        <taxon>Pseudomonadota</taxon>
        <taxon>Gammaproteobacteria</taxon>
        <taxon>Thiotrichales</taxon>
        <taxon>Piscirickettsiaceae</taxon>
        <taxon>Methylophaga</taxon>
    </lineage>
</organism>
<evidence type="ECO:0000313" key="8">
    <source>
        <dbReference type="EMBL" id="EMR13474.1"/>
    </source>
</evidence>
<dbReference type="GO" id="GO:0009279">
    <property type="term" value="C:cell outer membrane"/>
    <property type="evidence" value="ECO:0007669"/>
    <property type="project" value="UniProtKB-SubCell"/>
</dbReference>
<feature type="domain" description="LPS-assembly protein LptD central" evidence="7">
    <location>
        <begin position="187"/>
        <end position="280"/>
    </location>
</feature>
<comment type="subcellular location">
    <subcellularLocation>
        <location evidence="4">Cell outer membrane</location>
    </subcellularLocation>
</comment>
<comment type="subunit">
    <text evidence="4">Component of the lipopolysaccharide transport and assembly complex. Interacts with LptE and LptA.</text>
</comment>
<dbReference type="GO" id="GO:0043165">
    <property type="term" value="P:Gram-negative-bacterium-type cell outer membrane assembly"/>
    <property type="evidence" value="ECO:0007669"/>
    <property type="project" value="UniProtKB-UniRule"/>
</dbReference>
<protein>
    <recommendedName>
        <fullName evidence="4">LPS-assembly protein LptD</fullName>
    </recommendedName>
</protein>
<dbReference type="InterPro" id="IPR045659">
    <property type="entry name" value="LptD_2"/>
</dbReference>